<dbReference type="Pfam" id="PF06838">
    <property type="entry name" value="Met_gamma_lyase"/>
    <property type="match status" value="1"/>
</dbReference>
<protein>
    <submittedName>
        <fullName evidence="1">Cystathionine beta-lyase family protein involved in aluminum resistance</fullName>
    </submittedName>
</protein>
<evidence type="ECO:0000313" key="1">
    <source>
        <dbReference type="EMBL" id="SFL74818.1"/>
    </source>
</evidence>
<gene>
    <name evidence="1" type="ORF">SAMN04488054_104170</name>
</gene>
<reference evidence="1 2" key="1">
    <citation type="submission" date="2016-10" db="EMBL/GenBank/DDBJ databases">
        <authorList>
            <person name="de Groot N.N."/>
        </authorList>
    </citation>
    <scope>NUCLEOTIDE SEQUENCE [LARGE SCALE GENOMIC DNA]</scope>
    <source>
        <strain evidence="1 2">CGMCC 1.6134</strain>
    </source>
</reference>
<dbReference type="PANTHER" id="PTHR46658:SF1">
    <property type="entry name" value="CYS OR MET METABOLISM PYRIDOXAL-PHOSPHATE-DEPENDENT ENZYME"/>
    <property type="match status" value="1"/>
</dbReference>
<name>A0A1I4K7Q7_9BACI</name>
<dbReference type="PANTHER" id="PTHR46658">
    <property type="entry name" value="CYS OR MET METABOLISM PYRIDOXAL-PHOSPHATE-DEPENDENT ENZYME"/>
    <property type="match status" value="1"/>
</dbReference>
<organism evidence="1 2">
    <name type="scientific">Salibacterium qingdaonense</name>
    <dbReference type="NCBI Taxonomy" id="266892"/>
    <lineage>
        <taxon>Bacteria</taxon>
        <taxon>Bacillati</taxon>
        <taxon>Bacillota</taxon>
        <taxon>Bacilli</taxon>
        <taxon>Bacillales</taxon>
        <taxon>Bacillaceae</taxon>
    </lineage>
</organism>
<evidence type="ECO:0000313" key="2">
    <source>
        <dbReference type="Proteomes" id="UP000199668"/>
    </source>
</evidence>
<dbReference type="Gene3D" id="3.90.1150.60">
    <property type="entry name" value="Methioning gamme-lyase, C-terminal domain"/>
    <property type="match status" value="1"/>
</dbReference>
<dbReference type="AlphaFoldDB" id="A0A1I4K7Q7"/>
<dbReference type="GO" id="GO:0016829">
    <property type="term" value="F:lyase activity"/>
    <property type="evidence" value="ECO:0007669"/>
    <property type="project" value="UniProtKB-KW"/>
</dbReference>
<dbReference type="InterPro" id="IPR009651">
    <property type="entry name" value="Met_g_lyase_put"/>
</dbReference>
<dbReference type="STRING" id="266892.SAMN04488054_104170"/>
<dbReference type="InterPro" id="IPR015421">
    <property type="entry name" value="PyrdxlP-dep_Trfase_major"/>
</dbReference>
<accession>A0A1I4K7Q7</accession>
<keyword evidence="2" id="KW-1185">Reference proteome</keyword>
<dbReference type="RefSeq" id="WP_090926040.1">
    <property type="nucleotide sequence ID" value="NZ_FOTY01000004.1"/>
</dbReference>
<dbReference type="EMBL" id="FOTY01000004">
    <property type="protein sequence ID" value="SFL74818.1"/>
    <property type="molecule type" value="Genomic_DNA"/>
</dbReference>
<sequence>MFVTDKVNVLREQAEKTAAPGYRAVERTAEANQRRLLQIFHKHKASSVHIQQASSGYGYDDIGRETLDNIYADVFGTEAAIVRPHFISGTHAITAALFGVLRPGDHLLYAGAPYDTLQTAVGLNNEEAGTMKEYGMECSIAPLDKNGVPDPEILLSCLEKNTKVVALQRSKGYDDRPSLSITKLKDTISRLKAHRPDIIVFVDNCYGEFAEEEEPGHAGADLIAGSLIKNPGGGIVRSGGYIAGAQPLVEQASSRFAAPGIGLEGGAMFNTLPEMYQGLFMAPHVVGQALKGALFTSALFEQTGLKTFPSTSEARTDIVQAVEFKEKQRMVRFCQAVQEASPVDAMVQPQPSPMPGYADDVIMAAGTFIQGSSIELTADGPLRPPYRAYVQGGLTAAHVIYAVTHGIETLLQEKLITLPAESDM</sequence>
<proteinExistence type="predicted"/>
<keyword evidence="1" id="KW-0456">Lyase</keyword>
<dbReference type="OrthoDB" id="9764766at2"/>
<dbReference type="InterPro" id="IPR015424">
    <property type="entry name" value="PyrdxlP-dep_Trfase"/>
</dbReference>
<dbReference type="Gene3D" id="3.40.640.10">
    <property type="entry name" value="Type I PLP-dependent aspartate aminotransferase-like (Major domain)"/>
    <property type="match status" value="1"/>
</dbReference>
<dbReference type="SUPFAM" id="SSF53383">
    <property type="entry name" value="PLP-dependent transferases"/>
    <property type="match status" value="1"/>
</dbReference>
<dbReference type="Proteomes" id="UP000199668">
    <property type="component" value="Unassembled WGS sequence"/>
</dbReference>